<evidence type="ECO:0000313" key="2">
    <source>
        <dbReference type="EMBL" id="CAL8130401.1"/>
    </source>
</evidence>
<feature type="compositionally biased region" description="Polar residues" evidence="1">
    <location>
        <begin position="161"/>
        <end position="175"/>
    </location>
</feature>
<dbReference type="EMBL" id="CAXLJM020000082">
    <property type="protein sequence ID" value="CAL8130401.1"/>
    <property type="molecule type" value="Genomic_DNA"/>
</dbReference>
<proteinExistence type="predicted"/>
<gene>
    <name evidence="2" type="ORF">ODALV1_LOCUS23710</name>
</gene>
<comment type="caution">
    <text evidence="2">The sequence shown here is derived from an EMBL/GenBank/DDBJ whole genome shotgun (WGS) entry which is preliminary data.</text>
</comment>
<name>A0ABP1RLY2_9HEXA</name>
<reference evidence="2 3" key="1">
    <citation type="submission" date="2024-08" db="EMBL/GenBank/DDBJ databases">
        <authorList>
            <person name="Cucini C."/>
            <person name="Frati F."/>
        </authorList>
    </citation>
    <scope>NUCLEOTIDE SEQUENCE [LARGE SCALE GENOMIC DNA]</scope>
</reference>
<protein>
    <submittedName>
        <fullName evidence="2">Uncharacterized protein</fullName>
    </submittedName>
</protein>
<organism evidence="2 3">
    <name type="scientific">Orchesella dallaii</name>
    <dbReference type="NCBI Taxonomy" id="48710"/>
    <lineage>
        <taxon>Eukaryota</taxon>
        <taxon>Metazoa</taxon>
        <taxon>Ecdysozoa</taxon>
        <taxon>Arthropoda</taxon>
        <taxon>Hexapoda</taxon>
        <taxon>Collembola</taxon>
        <taxon>Entomobryomorpha</taxon>
        <taxon>Entomobryoidea</taxon>
        <taxon>Orchesellidae</taxon>
        <taxon>Orchesellinae</taxon>
        <taxon>Orchesella</taxon>
    </lineage>
</organism>
<keyword evidence="3" id="KW-1185">Reference proteome</keyword>
<feature type="region of interest" description="Disordered" evidence="1">
    <location>
        <begin position="145"/>
        <end position="182"/>
    </location>
</feature>
<evidence type="ECO:0000313" key="3">
    <source>
        <dbReference type="Proteomes" id="UP001642540"/>
    </source>
</evidence>
<accession>A0ABP1RLY2</accession>
<evidence type="ECO:0000256" key="1">
    <source>
        <dbReference type="SAM" id="MobiDB-lite"/>
    </source>
</evidence>
<sequence length="182" mass="21545">MEKFRNRKGEKARKRITNLFFIFSTMDSYWTKKDLRRDTFVSVLKKIRETLTDELYSSCKDIKHPDPTFDHVKFSLIRFLEETTALQMKAIENNPPKSEGSAFTRAPDSIIRDIRQEIPPRIFANMYELIASTFERVKILNPNIESSEDEGDEEMRFHYNPPSQSRTQFSTIRIQKSTKRKP</sequence>
<dbReference type="Proteomes" id="UP001642540">
    <property type="component" value="Unassembled WGS sequence"/>
</dbReference>